<keyword evidence="1" id="KW-0472">Membrane</keyword>
<reference evidence="2" key="1">
    <citation type="submission" date="2015-12" db="EMBL/GenBank/DDBJ databases">
        <title>Chromosome of the avian spirochetosis agent Borrelia anserina Es.</title>
        <authorList>
            <person name="Elbir H."/>
            <person name="Sitlani P."/>
            <person name="Bergstroem S."/>
            <person name="Barbour A.G."/>
        </authorList>
    </citation>
    <scope>NUCLEOTIDE SEQUENCE [LARGE SCALE GENOMIC DNA]</scope>
    <source>
        <strain evidence="2">Es</strain>
    </source>
</reference>
<protein>
    <recommendedName>
        <fullName evidence="4">Membrane associated protein</fullName>
    </recommendedName>
</protein>
<keyword evidence="1" id="KW-0812">Transmembrane</keyword>
<feature type="transmembrane region" description="Helical" evidence="1">
    <location>
        <begin position="12"/>
        <end position="30"/>
    </location>
</feature>
<sequence length="273" mass="32835">MNKLFFDKIRLIFIFLLNASLSVFYMLLYSNIFGTFILVLILISFFVIISCLRYFYKIDYKGNKIFYKKFYFRINFDFNDIVWIEKRLLDNTLVLGLNNGLKIKVSFLRKEYLSKLLRELRNIKSDLFIAKAQEFPMRYYISGIYLLVFLFQLLTSILVYYIAFSSIIIFFLILLIGIKVLIDDILVIKDLVIFYEFRQNSVYERKIFSGKEYFYKFFDNVSIHGYGLCKNSYLSFIYNHKGAFQKLYIRNERMSYSIHKVFAYIEKYCNGCA</sequence>
<keyword evidence="3" id="KW-1185">Reference proteome</keyword>
<evidence type="ECO:0000256" key="1">
    <source>
        <dbReference type="SAM" id="Phobius"/>
    </source>
</evidence>
<name>A0ABM6FTU5_BORAN</name>
<feature type="transmembrane region" description="Helical" evidence="1">
    <location>
        <begin position="36"/>
        <end position="56"/>
    </location>
</feature>
<evidence type="ECO:0000313" key="2">
    <source>
        <dbReference type="EMBL" id="APR64724.1"/>
    </source>
</evidence>
<dbReference type="RefSeq" id="WP_025419445.1">
    <property type="nucleotide sequence ID" value="NZ_CP013704.1"/>
</dbReference>
<feature type="transmembrane region" description="Helical" evidence="1">
    <location>
        <begin position="139"/>
        <end position="161"/>
    </location>
</feature>
<organism evidence="2 3">
    <name type="scientific">Borrelia anserina Es</name>
    <dbReference type="NCBI Taxonomy" id="1365188"/>
    <lineage>
        <taxon>Bacteria</taxon>
        <taxon>Pseudomonadati</taxon>
        <taxon>Spirochaetota</taxon>
        <taxon>Spirochaetia</taxon>
        <taxon>Spirochaetales</taxon>
        <taxon>Borreliaceae</taxon>
        <taxon>Borrelia</taxon>
    </lineage>
</organism>
<proteinExistence type="predicted"/>
<dbReference type="EMBL" id="CP013704">
    <property type="protein sequence ID" value="APR64724.1"/>
    <property type="molecule type" value="Genomic_DNA"/>
</dbReference>
<dbReference type="Proteomes" id="UP000185502">
    <property type="component" value="Chromosome"/>
</dbReference>
<evidence type="ECO:0008006" key="4">
    <source>
        <dbReference type="Google" id="ProtNLM"/>
    </source>
</evidence>
<evidence type="ECO:0000313" key="3">
    <source>
        <dbReference type="Proteomes" id="UP000185502"/>
    </source>
</evidence>
<gene>
    <name evidence="2" type="ORF">N187_01125</name>
</gene>
<keyword evidence="1" id="KW-1133">Transmembrane helix</keyword>
<accession>A0ABM6FTU5</accession>
<feature type="transmembrane region" description="Helical" evidence="1">
    <location>
        <begin position="167"/>
        <end position="188"/>
    </location>
</feature>